<keyword evidence="2" id="KW-0472">Membrane</keyword>
<keyword evidence="6" id="KW-1185">Reference proteome</keyword>
<keyword evidence="2" id="KW-1133">Transmembrane helix</keyword>
<feature type="transmembrane region" description="Helical" evidence="2">
    <location>
        <begin position="390"/>
        <end position="411"/>
    </location>
</feature>
<name>A0A1I4PIJ6_9BURK</name>
<evidence type="ECO:0000313" key="5">
    <source>
        <dbReference type="EMBL" id="SFM27410.1"/>
    </source>
</evidence>
<dbReference type="Gene3D" id="3.60.40.10">
    <property type="entry name" value="PPM-type phosphatase domain"/>
    <property type="match status" value="1"/>
</dbReference>
<organism evidence="5 6">
    <name type="scientific">Rugamonas rubra</name>
    <dbReference type="NCBI Taxonomy" id="758825"/>
    <lineage>
        <taxon>Bacteria</taxon>
        <taxon>Pseudomonadati</taxon>
        <taxon>Pseudomonadota</taxon>
        <taxon>Betaproteobacteria</taxon>
        <taxon>Burkholderiales</taxon>
        <taxon>Oxalobacteraceae</taxon>
        <taxon>Telluria group</taxon>
        <taxon>Rugamonas</taxon>
    </lineage>
</organism>
<evidence type="ECO:0000313" key="6">
    <source>
        <dbReference type="Proteomes" id="UP000199470"/>
    </source>
</evidence>
<dbReference type="InterPro" id="IPR052016">
    <property type="entry name" value="Bact_Sigma-Reg"/>
</dbReference>
<sequence>MPRRLSRWAARALDLARAGRGRPLAAALALPLAAALAWPDDGAMPALRLALFDAYQLLLPRQRLSGPVQIVAVDEAALMRYGQWPWPRTRLAELIDAAAAQRPLAIGLDLLMPEADASSPEALAARLAPGALRDGLAALPSNDQALAAAMRRAPVVLAVAGFDYAAAGSRDVLRAWPVRLTMAGAALGALPPHVPRYPRALGSLQLLQAAASGQGLVSADLEKGVVRRVPLLGAVGGTLVPGLSLELLRVATGADAVEIHAGPDGVRAIAVGDLRVATRADGAVWVNYSAPAPQRYISALDLMQGRLAPDALRDKIVIVALTGLGLADYKTNARGDLLPGVDVHAQLIESFFDGAQLRRPAAMRWAEALCFALLAGGLVWLLPRLRLLRALPLSAALAGLLFGAGLALFRAGLLFDAAGVAGALGLVCLSLWANLFGAAVRARHGSERALRVAREAAATLAGELNAARRIQMASLPQAASAFPGETRFALDALLEPAREVGGDLYDFFMLDRRRLFFLLGDVSGKGLPASLFMVVAKALSKSVALRGEAGMAAIIYQANRELLRENPESLFVTCVAAILDADSGELVLCNAGHDAPRLLSGAAVERLRGADGPPLCVIEDFDYPVQRYQLRPGDCLCLNTDGVTEAMDAAGRVYGNVRLDSLLAGRGGASPAEVVRAVREDVRAHVGAAEPSDDLALLVLRWNGPAA</sequence>
<dbReference type="InterPro" id="IPR036457">
    <property type="entry name" value="PPM-type-like_dom_sf"/>
</dbReference>
<evidence type="ECO:0000256" key="1">
    <source>
        <dbReference type="ARBA" id="ARBA00022801"/>
    </source>
</evidence>
<dbReference type="PANTHER" id="PTHR43156:SF2">
    <property type="entry name" value="STAGE II SPORULATION PROTEIN E"/>
    <property type="match status" value="1"/>
</dbReference>
<evidence type="ECO:0000259" key="3">
    <source>
        <dbReference type="SMART" id="SM00331"/>
    </source>
</evidence>
<dbReference type="RefSeq" id="WP_093388911.1">
    <property type="nucleotide sequence ID" value="NZ_FOTW01000016.1"/>
</dbReference>
<dbReference type="Proteomes" id="UP000199470">
    <property type="component" value="Unassembled WGS sequence"/>
</dbReference>
<dbReference type="InterPro" id="IPR001932">
    <property type="entry name" value="PPM-type_phosphatase-like_dom"/>
</dbReference>
<gene>
    <name evidence="5" type="ORF">SAMN02982985_03433</name>
</gene>
<keyword evidence="2" id="KW-0812">Transmembrane</keyword>
<dbReference type="STRING" id="758825.SAMN02982985_03433"/>
<accession>A0A1I4PIJ6</accession>
<dbReference type="SMART" id="SM00331">
    <property type="entry name" value="PP2C_SIG"/>
    <property type="match status" value="1"/>
</dbReference>
<dbReference type="EMBL" id="FOTW01000016">
    <property type="protein sequence ID" value="SFM27410.1"/>
    <property type="molecule type" value="Genomic_DNA"/>
</dbReference>
<dbReference type="InterPro" id="IPR007890">
    <property type="entry name" value="CHASE2"/>
</dbReference>
<feature type="domain" description="PPM-type phosphatase" evidence="3">
    <location>
        <begin position="485"/>
        <end position="702"/>
    </location>
</feature>
<dbReference type="Pfam" id="PF07228">
    <property type="entry name" value="SpoIIE"/>
    <property type="match status" value="1"/>
</dbReference>
<dbReference type="SUPFAM" id="SSF81606">
    <property type="entry name" value="PP2C-like"/>
    <property type="match status" value="1"/>
</dbReference>
<dbReference type="Pfam" id="PF05226">
    <property type="entry name" value="CHASE2"/>
    <property type="match status" value="1"/>
</dbReference>
<feature type="domain" description="CHASE2" evidence="4">
    <location>
        <begin position="44"/>
        <end position="381"/>
    </location>
</feature>
<dbReference type="AlphaFoldDB" id="A0A1I4PIJ6"/>
<dbReference type="SMART" id="SM01080">
    <property type="entry name" value="CHASE2"/>
    <property type="match status" value="1"/>
</dbReference>
<keyword evidence="1" id="KW-0378">Hydrolase</keyword>
<evidence type="ECO:0000256" key="2">
    <source>
        <dbReference type="SAM" id="Phobius"/>
    </source>
</evidence>
<evidence type="ECO:0000259" key="4">
    <source>
        <dbReference type="SMART" id="SM01080"/>
    </source>
</evidence>
<protein>
    <submittedName>
        <fullName evidence="5">CHASE2 domain-containing protein</fullName>
    </submittedName>
</protein>
<dbReference type="PANTHER" id="PTHR43156">
    <property type="entry name" value="STAGE II SPORULATION PROTEIN E-RELATED"/>
    <property type="match status" value="1"/>
</dbReference>
<reference evidence="5 6" key="1">
    <citation type="submission" date="2016-10" db="EMBL/GenBank/DDBJ databases">
        <authorList>
            <person name="de Groot N.N."/>
        </authorList>
    </citation>
    <scope>NUCLEOTIDE SEQUENCE [LARGE SCALE GENOMIC DNA]</scope>
    <source>
        <strain evidence="5 6">ATCC 43154</strain>
    </source>
</reference>
<feature type="transmembrane region" description="Helical" evidence="2">
    <location>
        <begin position="365"/>
        <end position="383"/>
    </location>
</feature>
<dbReference type="OrthoDB" id="9802500at2"/>
<proteinExistence type="predicted"/>
<dbReference type="GO" id="GO:0016791">
    <property type="term" value="F:phosphatase activity"/>
    <property type="evidence" value="ECO:0007669"/>
    <property type="project" value="TreeGrafter"/>
</dbReference>
<feature type="transmembrane region" description="Helical" evidence="2">
    <location>
        <begin position="417"/>
        <end position="440"/>
    </location>
</feature>